<evidence type="ECO:0000313" key="2">
    <source>
        <dbReference type="EMBL" id="KDR80567.1"/>
    </source>
</evidence>
<dbReference type="OrthoDB" id="3269405at2759"/>
<dbReference type="HOGENOM" id="CLU_055137_0_0_1"/>
<proteinExistence type="predicted"/>
<dbReference type="EMBL" id="KL142371">
    <property type="protein sequence ID" value="KDR80567.1"/>
    <property type="molecule type" value="Genomic_DNA"/>
</dbReference>
<accession>A0A067TE00</accession>
<evidence type="ECO:0000313" key="3">
    <source>
        <dbReference type="Proteomes" id="UP000027222"/>
    </source>
</evidence>
<keyword evidence="3" id="KW-1185">Reference proteome</keyword>
<dbReference type="Proteomes" id="UP000027222">
    <property type="component" value="Unassembled WGS sequence"/>
</dbReference>
<feature type="compositionally biased region" description="Polar residues" evidence="1">
    <location>
        <begin position="186"/>
        <end position="196"/>
    </location>
</feature>
<evidence type="ECO:0000256" key="1">
    <source>
        <dbReference type="SAM" id="MobiDB-lite"/>
    </source>
</evidence>
<feature type="compositionally biased region" description="Polar residues" evidence="1">
    <location>
        <begin position="417"/>
        <end position="445"/>
    </location>
</feature>
<name>A0A067TE00_GALM3</name>
<sequence length="445" mass="50129">MSTYPINTTAPKQPLPRSLPVTHIQSKATVDHWLSQEQRSHPHIMSNDHFNNDSFSPFHPRADDDYTITTQPPSEDQLTIWPTHNNLYHPEAHTPLNIQTTGYHRFTPSPTYTDSWAPNYYNASNEQASDSHSYIMGNGFSPESTLSPYSMQPRTPSSLPQLSPTHSDPTLSPLYSASPRLPTPSTPGSVNQSFIPSPTLSDLNLVSLDPQATTGNSDKPRFTHREQLQKFREAMSLPGSAGIGPFVPQQMYKPHTTSDRKRYVEEVMLEGPLYFVSEHNQFGISLKDALHSRTKKLLDRDQVVFEGRGPSVSIRLEWPGYRQWSRQIPTKDFRSPPQPITLAKLAKNVAKCVQRFMLDRKTLAMEEDADQRWRIGDGPDDIKLEDLVLVSIHHVSLGSWQPHLRLVRPLRPRHGHSNSLTLPPTPMTASNASASNMPFSALLQS</sequence>
<protein>
    <submittedName>
        <fullName evidence="2">Uncharacterized protein</fullName>
    </submittedName>
</protein>
<feature type="compositionally biased region" description="Polar residues" evidence="1">
    <location>
        <begin position="145"/>
        <end position="175"/>
    </location>
</feature>
<dbReference type="STRING" id="685588.A0A067TE00"/>
<reference evidence="3" key="1">
    <citation type="journal article" date="2014" name="Proc. Natl. Acad. Sci. U.S.A.">
        <title>Extensive sampling of basidiomycete genomes demonstrates inadequacy of the white-rot/brown-rot paradigm for wood decay fungi.</title>
        <authorList>
            <person name="Riley R."/>
            <person name="Salamov A.A."/>
            <person name="Brown D.W."/>
            <person name="Nagy L.G."/>
            <person name="Floudas D."/>
            <person name="Held B.W."/>
            <person name="Levasseur A."/>
            <person name="Lombard V."/>
            <person name="Morin E."/>
            <person name="Otillar R."/>
            <person name="Lindquist E.A."/>
            <person name="Sun H."/>
            <person name="LaButti K.M."/>
            <person name="Schmutz J."/>
            <person name="Jabbour D."/>
            <person name="Luo H."/>
            <person name="Baker S.E."/>
            <person name="Pisabarro A.G."/>
            <person name="Walton J.D."/>
            <person name="Blanchette R.A."/>
            <person name="Henrissat B."/>
            <person name="Martin F."/>
            <person name="Cullen D."/>
            <person name="Hibbett D.S."/>
            <person name="Grigoriev I.V."/>
        </authorList>
    </citation>
    <scope>NUCLEOTIDE SEQUENCE [LARGE SCALE GENOMIC DNA]</scope>
    <source>
        <strain evidence="3">CBS 339.88</strain>
    </source>
</reference>
<organism evidence="2 3">
    <name type="scientific">Galerina marginata (strain CBS 339.88)</name>
    <dbReference type="NCBI Taxonomy" id="685588"/>
    <lineage>
        <taxon>Eukaryota</taxon>
        <taxon>Fungi</taxon>
        <taxon>Dikarya</taxon>
        <taxon>Basidiomycota</taxon>
        <taxon>Agaricomycotina</taxon>
        <taxon>Agaricomycetes</taxon>
        <taxon>Agaricomycetidae</taxon>
        <taxon>Agaricales</taxon>
        <taxon>Agaricineae</taxon>
        <taxon>Strophariaceae</taxon>
        <taxon>Galerina</taxon>
    </lineage>
</organism>
<dbReference type="AlphaFoldDB" id="A0A067TE00"/>
<feature type="region of interest" description="Disordered" evidence="1">
    <location>
        <begin position="415"/>
        <end position="445"/>
    </location>
</feature>
<feature type="region of interest" description="Disordered" evidence="1">
    <location>
        <begin position="145"/>
        <end position="196"/>
    </location>
</feature>
<gene>
    <name evidence="2" type="ORF">GALMADRAFT_222164</name>
</gene>